<comment type="caution">
    <text evidence="2">The sequence shown here is derived from an EMBL/GenBank/DDBJ whole genome shotgun (WGS) entry which is preliminary data.</text>
</comment>
<feature type="transmembrane region" description="Helical" evidence="1">
    <location>
        <begin position="33"/>
        <end position="52"/>
    </location>
</feature>
<dbReference type="Proteomes" id="UP000241167">
    <property type="component" value="Unassembled WGS sequence"/>
</dbReference>
<keyword evidence="3" id="KW-1185">Reference proteome</keyword>
<accession>A0A2P7R048</accession>
<reference evidence="2 3" key="1">
    <citation type="submission" date="2018-03" db="EMBL/GenBank/DDBJ databases">
        <title>The draft genome of Sphingosinicella sp. GL-C-18.</title>
        <authorList>
            <person name="Liu L."/>
            <person name="Li L."/>
            <person name="Liang L."/>
            <person name="Zhang X."/>
            <person name="Wang T."/>
        </authorList>
    </citation>
    <scope>NUCLEOTIDE SEQUENCE [LARGE SCALE GENOMIC DNA]</scope>
    <source>
        <strain evidence="2 3">GL-C-18</strain>
    </source>
</reference>
<evidence type="ECO:0000313" key="2">
    <source>
        <dbReference type="EMBL" id="PSJ43590.1"/>
    </source>
</evidence>
<keyword evidence="1" id="KW-0472">Membrane</keyword>
<name>A0A2P7R048_9SPHN</name>
<feature type="transmembrane region" description="Helical" evidence="1">
    <location>
        <begin position="91"/>
        <end position="111"/>
    </location>
</feature>
<dbReference type="AlphaFoldDB" id="A0A2P7R048"/>
<protein>
    <submittedName>
        <fullName evidence="2">Ammonium transporter</fullName>
    </submittedName>
</protein>
<proteinExistence type="predicted"/>
<keyword evidence="1" id="KW-1133">Transmembrane helix</keyword>
<organism evidence="2 3">
    <name type="scientific">Allosphingosinicella deserti</name>
    <dbReference type="NCBI Taxonomy" id="2116704"/>
    <lineage>
        <taxon>Bacteria</taxon>
        <taxon>Pseudomonadati</taxon>
        <taxon>Pseudomonadota</taxon>
        <taxon>Alphaproteobacteria</taxon>
        <taxon>Sphingomonadales</taxon>
        <taxon>Sphingomonadaceae</taxon>
        <taxon>Allosphingosinicella</taxon>
    </lineage>
</organism>
<gene>
    <name evidence="2" type="ORF">C7I55_01020</name>
</gene>
<sequence length="125" mass="12877">MFVGLAWAGGLILLALAASLAHRQDIISHDTTLRLVIGANGLMIAFYGNRAPKALAPTACARQLARFAGWSMVLSGLFYAGLWAFAPIPTAVTLGTIAVAAGALATLSYGLGLRARGHAENSGAR</sequence>
<dbReference type="OrthoDB" id="7571917at2"/>
<keyword evidence="1" id="KW-0812">Transmembrane</keyword>
<evidence type="ECO:0000256" key="1">
    <source>
        <dbReference type="SAM" id="Phobius"/>
    </source>
</evidence>
<feature type="transmembrane region" description="Helical" evidence="1">
    <location>
        <begin position="64"/>
        <end position="85"/>
    </location>
</feature>
<evidence type="ECO:0000313" key="3">
    <source>
        <dbReference type="Proteomes" id="UP000241167"/>
    </source>
</evidence>
<dbReference type="EMBL" id="PXYI01000001">
    <property type="protein sequence ID" value="PSJ43590.1"/>
    <property type="molecule type" value="Genomic_DNA"/>
</dbReference>